<feature type="domain" description="HTH arsR-type" evidence="1">
    <location>
        <begin position="1"/>
        <end position="96"/>
    </location>
</feature>
<dbReference type="CDD" id="cd00090">
    <property type="entry name" value="HTH_ARSR"/>
    <property type="match status" value="1"/>
</dbReference>
<dbReference type="SUPFAM" id="SSF46785">
    <property type="entry name" value="Winged helix' DNA-binding domain"/>
    <property type="match status" value="1"/>
</dbReference>
<gene>
    <name evidence="2" type="ORF">MNBD_GAMMA26-1894</name>
</gene>
<dbReference type="EMBL" id="UOFX01000051">
    <property type="protein sequence ID" value="VAX09381.1"/>
    <property type="molecule type" value="Genomic_DNA"/>
</dbReference>
<dbReference type="InterPro" id="IPR036388">
    <property type="entry name" value="WH-like_DNA-bd_sf"/>
</dbReference>
<dbReference type="Gene3D" id="1.10.10.10">
    <property type="entry name" value="Winged helix-like DNA-binding domain superfamily/Winged helix DNA-binding domain"/>
    <property type="match status" value="1"/>
</dbReference>
<dbReference type="Pfam" id="PF01022">
    <property type="entry name" value="HTH_5"/>
    <property type="match status" value="1"/>
</dbReference>
<name>A0A3B1B5C0_9ZZZZ</name>
<reference evidence="2" key="1">
    <citation type="submission" date="2018-06" db="EMBL/GenBank/DDBJ databases">
        <authorList>
            <person name="Zhirakovskaya E."/>
        </authorList>
    </citation>
    <scope>NUCLEOTIDE SEQUENCE</scope>
</reference>
<protein>
    <recommendedName>
        <fullName evidence="1">HTH arsR-type domain-containing protein</fullName>
    </recommendedName>
</protein>
<dbReference type="PROSITE" id="PS50987">
    <property type="entry name" value="HTH_ARSR_2"/>
    <property type="match status" value="1"/>
</dbReference>
<dbReference type="GO" id="GO:0003700">
    <property type="term" value="F:DNA-binding transcription factor activity"/>
    <property type="evidence" value="ECO:0007669"/>
    <property type="project" value="InterPro"/>
</dbReference>
<organism evidence="2">
    <name type="scientific">hydrothermal vent metagenome</name>
    <dbReference type="NCBI Taxonomy" id="652676"/>
    <lineage>
        <taxon>unclassified sequences</taxon>
        <taxon>metagenomes</taxon>
        <taxon>ecological metagenomes</taxon>
    </lineage>
</organism>
<evidence type="ECO:0000313" key="2">
    <source>
        <dbReference type="EMBL" id="VAX09381.1"/>
    </source>
</evidence>
<accession>A0A3B1B5C0</accession>
<dbReference type="SMART" id="SM00418">
    <property type="entry name" value="HTH_ARSR"/>
    <property type="match status" value="1"/>
</dbReference>
<dbReference type="InterPro" id="IPR036390">
    <property type="entry name" value="WH_DNA-bd_sf"/>
</dbReference>
<dbReference type="InterPro" id="IPR011991">
    <property type="entry name" value="ArsR-like_HTH"/>
</dbReference>
<dbReference type="InterPro" id="IPR001845">
    <property type="entry name" value="HTH_ArsR_DNA-bd_dom"/>
</dbReference>
<dbReference type="AlphaFoldDB" id="A0A3B1B5C0"/>
<proteinExistence type="predicted"/>
<sequence length="189" mass="21769">MDTLFSGLITSKMRIRILMRLFLNPQQQVYQRELAEEFGVSPSQVRDELLNLRDAGLVEREKSGRQINYRANAKHPLFPELHSMVQKALGMDRILDSVIDRLGDLEEAWILDDYAEGKDTGIIDLLLIGNVDQVNLSDLIPKTERYIGRKIRTMVLTIDEHLAMKDCFSAKPRLLLWERASHPLDVNKI</sequence>
<evidence type="ECO:0000259" key="1">
    <source>
        <dbReference type="PROSITE" id="PS50987"/>
    </source>
</evidence>